<evidence type="ECO:0000256" key="1">
    <source>
        <dbReference type="SAM" id="SignalP"/>
    </source>
</evidence>
<organism evidence="2 3">
    <name type="scientific">Pseudoduganella rivuli</name>
    <dbReference type="NCBI Taxonomy" id="2666085"/>
    <lineage>
        <taxon>Bacteria</taxon>
        <taxon>Pseudomonadati</taxon>
        <taxon>Pseudomonadota</taxon>
        <taxon>Betaproteobacteria</taxon>
        <taxon>Burkholderiales</taxon>
        <taxon>Oxalobacteraceae</taxon>
        <taxon>Telluria group</taxon>
        <taxon>Pseudoduganella</taxon>
    </lineage>
</organism>
<dbReference type="EMBL" id="WKJJ01000001">
    <property type="protein sequence ID" value="MRV70440.1"/>
    <property type="molecule type" value="Genomic_DNA"/>
</dbReference>
<keyword evidence="3" id="KW-1185">Reference proteome</keyword>
<protein>
    <recommendedName>
        <fullName evidence="4">Porin</fullName>
    </recommendedName>
</protein>
<dbReference type="AlphaFoldDB" id="A0A7X2LPM4"/>
<evidence type="ECO:0008006" key="4">
    <source>
        <dbReference type="Google" id="ProtNLM"/>
    </source>
</evidence>
<name>A0A7X2LPM4_9BURK</name>
<feature type="chain" id="PRO_5030509644" description="Porin" evidence="1">
    <location>
        <begin position="28"/>
        <end position="297"/>
    </location>
</feature>
<dbReference type="Proteomes" id="UP000446768">
    <property type="component" value="Unassembled WGS sequence"/>
</dbReference>
<evidence type="ECO:0000313" key="3">
    <source>
        <dbReference type="Proteomes" id="UP000446768"/>
    </source>
</evidence>
<reference evidence="2 3" key="1">
    <citation type="submission" date="2019-11" db="EMBL/GenBank/DDBJ databases">
        <title>Novel species isolated from a subtropical stream in China.</title>
        <authorList>
            <person name="Lu H."/>
        </authorList>
    </citation>
    <scope>NUCLEOTIDE SEQUENCE [LARGE SCALE GENOMIC DNA]</scope>
    <source>
        <strain evidence="2 3">FT92W</strain>
    </source>
</reference>
<gene>
    <name evidence="2" type="ORF">GJ700_01720</name>
</gene>
<comment type="caution">
    <text evidence="2">The sequence shown here is derived from an EMBL/GenBank/DDBJ whole genome shotgun (WGS) entry which is preliminary data.</text>
</comment>
<keyword evidence="1" id="KW-0732">Signal</keyword>
<evidence type="ECO:0000313" key="2">
    <source>
        <dbReference type="EMBL" id="MRV70440.1"/>
    </source>
</evidence>
<dbReference type="RefSeq" id="WP_154370913.1">
    <property type="nucleotide sequence ID" value="NZ_WKJJ01000001.1"/>
</dbReference>
<proteinExistence type="predicted"/>
<accession>A0A7X2LPM4</accession>
<sequence length="297" mass="32290">MRVPTPPAIAAFTIIAGIAGAVPQALAGERETATYQFETDVKVLSEQRTRGVSDSLMRPSVKLGMQLVHESGLVAVADIVRVSKKQFLGGDGVGVTLAGGYRFGDPEAWHFGAGMAAEFFPGAKFEAPHSFDMDTFTPGAMRSTRYDSGFALVEVGYGALEARLLDVVSKTYRGADTGGVCGAMLQFAVDPTAALACYARGDRNSRGSLLFDIDYKFALAPATTLTLHAGRQQVANFAEASFNDYRVSVTRKQWGMEWNADFVTTRTRARELYMVQDGDRVRATDNRRLVLSVSRRF</sequence>
<feature type="signal peptide" evidence="1">
    <location>
        <begin position="1"/>
        <end position="27"/>
    </location>
</feature>